<accession>A0A429ZXK6</accession>
<dbReference type="EMBL" id="NGJS01000009">
    <property type="protein sequence ID" value="RST98594.1"/>
    <property type="molecule type" value="Genomic_DNA"/>
</dbReference>
<protein>
    <recommendedName>
        <fullName evidence="1">Putative Se/S carrier protein-like domain-containing protein</fullName>
    </recommendedName>
</protein>
<proteinExistence type="predicted"/>
<organism evidence="2 3">
    <name type="scientific">Vagococcus vulneris</name>
    <dbReference type="NCBI Taxonomy" id="1977869"/>
    <lineage>
        <taxon>Bacteria</taxon>
        <taxon>Bacillati</taxon>
        <taxon>Bacillota</taxon>
        <taxon>Bacilli</taxon>
        <taxon>Lactobacillales</taxon>
        <taxon>Enterococcaceae</taxon>
        <taxon>Vagococcus</taxon>
    </lineage>
</organism>
<name>A0A429ZXK6_9ENTE</name>
<comment type="caution">
    <text evidence="2">The sequence shown here is derived from an EMBL/GenBank/DDBJ whole genome shotgun (WGS) entry which is preliminary data.</text>
</comment>
<dbReference type="AlphaFoldDB" id="A0A429ZXK6"/>
<reference evidence="2 3" key="1">
    <citation type="submission" date="2017-05" db="EMBL/GenBank/DDBJ databases">
        <title>Vagococcus spp. assemblies.</title>
        <authorList>
            <person name="Gulvik C.A."/>
        </authorList>
    </citation>
    <scope>NUCLEOTIDE SEQUENCE [LARGE SCALE GENOMIC DNA]</scope>
    <source>
        <strain evidence="2 3">SS1995</strain>
    </source>
</reference>
<keyword evidence="3" id="KW-1185">Reference proteome</keyword>
<evidence type="ECO:0000313" key="3">
    <source>
        <dbReference type="Proteomes" id="UP000287857"/>
    </source>
</evidence>
<dbReference type="RefSeq" id="WP_125984127.1">
    <property type="nucleotide sequence ID" value="NZ_NGJS01000009.1"/>
</dbReference>
<dbReference type="Proteomes" id="UP000287857">
    <property type="component" value="Unassembled WGS sequence"/>
</dbReference>
<dbReference type="OrthoDB" id="2187432at2"/>
<sequence>MESYGVLVFSTTHDAMSTEKAVKEKHLQARIISTPEQIKASCGFSLKYVLADETQIMQVLSEQKITAEGQYHAQGVGLKMTYQIVKEF</sequence>
<feature type="domain" description="Putative Se/S carrier protein-like" evidence="1">
    <location>
        <begin position="4"/>
        <end position="71"/>
    </location>
</feature>
<dbReference type="InterPro" id="IPR021778">
    <property type="entry name" value="Se/S_carrier-like"/>
</dbReference>
<gene>
    <name evidence="2" type="ORF">CBF37_07405</name>
</gene>
<evidence type="ECO:0000259" key="1">
    <source>
        <dbReference type="Pfam" id="PF11823"/>
    </source>
</evidence>
<dbReference type="Pfam" id="PF11823">
    <property type="entry name" value="Se_S_carrier"/>
    <property type="match status" value="1"/>
</dbReference>
<evidence type="ECO:0000313" key="2">
    <source>
        <dbReference type="EMBL" id="RST98594.1"/>
    </source>
</evidence>